<evidence type="ECO:0000256" key="1">
    <source>
        <dbReference type="ARBA" id="ARBA00004651"/>
    </source>
</evidence>
<evidence type="ECO:0000256" key="8">
    <source>
        <dbReference type="RuleBase" id="RU363032"/>
    </source>
</evidence>
<evidence type="ECO:0000256" key="6">
    <source>
        <dbReference type="ARBA" id="ARBA00022989"/>
    </source>
</evidence>
<comment type="subcellular location">
    <subcellularLocation>
        <location evidence="1 8">Cell membrane</location>
        <topology evidence="1 8">Multi-pass membrane protein</topology>
    </subcellularLocation>
</comment>
<gene>
    <name evidence="10" type="ORF">SAMN05444158_6206</name>
</gene>
<dbReference type="Pfam" id="PF00528">
    <property type="entry name" value="BPD_transp_1"/>
    <property type="match status" value="1"/>
</dbReference>
<protein>
    <submittedName>
        <fullName evidence="10">Putative spermidine/putrescine transport system permease protein</fullName>
    </submittedName>
</protein>
<keyword evidence="6 8" id="KW-1133">Transmembrane helix</keyword>
<dbReference type="Gene3D" id="1.10.3720.10">
    <property type="entry name" value="MetI-like"/>
    <property type="match status" value="1"/>
</dbReference>
<name>A0A1H2AJ34_9BRAD</name>
<keyword evidence="11" id="KW-1185">Reference proteome</keyword>
<feature type="transmembrane region" description="Helical" evidence="8">
    <location>
        <begin position="186"/>
        <end position="219"/>
    </location>
</feature>
<feature type="transmembrane region" description="Helical" evidence="8">
    <location>
        <begin position="144"/>
        <end position="165"/>
    </location>
</feature>
<evidence type="ECO:0000313" key="11">
    <source>
        <dbReference type="Proteomes" id="UP000243904"/>
    </source>
</evidence>
<sequence length="278" mass="30796">MKPGRWFLLLLLPAGLVMSLFIYGLLQLGWQSFLFENRVGLGNYSSFFARADYVNVLVHTIETAIETTLICLVLGFSAAYAIARAKRWRNVLLILVILPWLVSVVVRTYGWIVILGNRGTFNSLLIWTGLAEGPLRLLYNQTGVLIGLVHVFCPFMIISILTVLMQIDRSLEEASMSLGAGRVETFLRVVAPLSIPGVIAGSTIVFLLSTGAIITPLLLGGPRNGMLSTQIYQDVFQLFNFSKAGAMALILMLVSILVVWPLQIVERRLTRRLKGSEI</sequence>
<dbReference type="InterPro" id="IPR035906">
    <property type="entry name" value="MetI-like_sf"/>
</dbReference>
<keyword evidence="7 8" id="KW-0472">Membrane</keyword>
<dbReference type="PANTHER" id="PTHR42929">
    <property type="entry name" value="INNER MEMBRANE ABC TRANSPORTER PERMEASE PROTEIN YDCU-RELATED-RELATED"/>
    <property type="match status" value="1"/>
</dbReference>
<dbReference type="AlphaFoldDB" id="A0A1H2AJ34"/>
<feature type="transmembrane region" description="Helical" evidence="8">
    <location>
        <begin position="90"/>
        <end position="114"/>
    </location>
</feature>
<dbReference type="InterPro" id="IPR000515">
    <property type="entry name" value="MetI-like"/>
</dbReference>
<evidence type="ECO:0000313" key="10">
    <source>
        <dbReference type="EMBL" id="SDT45968.1"/>
    </source>
</evidence>
<evidence type="ECO:0000256" key="7">
    <source>
        <dbReference type="ARBA" id="ARBA00023136"/>
    </source>
</evidence>
<dbReference type="EMBL" id="LT629750">
    <property type="protein sequence ID" value="SDT45968.1"/>
    <property type="molecule type" value="Genomic_DNA"/>
</dbReference>
<feature type="transmembrane region" description="Helical" evidence="8">
    <location>
        <begin position="244"/>
        <end position="265"/>
    </location>
</feature>
<dbReference type="CDD" id="cd06261">
    <property type="entry name" value="TM_PBP2"/>
    <property type="match status" value="1"/>
</dbReference>
<evidence type="ECO:0000256" key="2">
    <source>
        <dbReference type="ARBA" id="ARBA00007069"/>
    </source>
</evidence>
<keyword evidence="5 8" id="KW-0812">Transmembrane</keyword>
<evidence type="ECO:0000256" key="4">
    <source>
        <dbReference type="ARBA" id="ARBA00022475"/>
    </source>
</evidence>
<dbReference type="GO" id="GO:0055085">
    <property type="term" value="P:transmembrane transport"/>
    <property type="evidence" value="ECO:0007669"/>
    <property type="project" value="InterPro"/>
</dbReference>
<keyword evidence="4" id="KW-1003">Cell membrane</keyword>
<dbReference type="PROSITE" id="PS50928">
    <property type="entry name" value="ABC_TM1"/>
    <property type="match status" value="1"/>
</dbReference>
<organism evidence="10 11">
    <name type="scientific">Bradyrhizobium canariense</name>
    <dbReference type="NCBI Taxonomy" id="255045"/>
    <lineage>
        <taxon>Bacteria</taxon>
        <taxon>Pseudomonadati</taxon>
        <taxon>Pseudomonadota</taxon>
        <taxon>Alphaproteobacteria</taxon>
        <taxon>Hyphomicrobiales</taxon>
        <taxon>Nitrobacteraceae</taxon>
        <taxon>Bradyrhizobium</taxon>
    </lineage>
</organism>
<dbReference type="PANTHER" id="PTHR42929:SF5">
    <property type="entry name" value="ABC TRANSPORTER PERMEASE PROTEIN"/>
    <property type="match status" value="1"/>
</dbReference>
<dbReference type="SUPFAM" id="SSF161098">
    <property type="entry name" value="MetI-like"/>
    <property type="match status" value="1"/>
</dbReference>
<dbReference type="GO" id="GO:0005886">
    <property type="term" value="C:plasma membrane"/>
    <property type="evidence" value="ECO:0007669"/>
    <property type="project" value="UniProtKB-SubCell"/>
</dbReference>
<proteinExistence type="inferred from homology"/>
<feature type="transmembrane region" description="Helical" evidence="8">
    <location>
        <begin position="64"/>
        <end position="83"/>
    </location>
</feature>
<accession>A0A1H2AJ34</accession>
<evidence type="ECO:0000256" key="5">
    <source>
        <dbReference type="ARBA" id="ARBA00022692"/>
    </source>
</evidence>
<feature type="transmembrane region" description="Helical" evidence="8">
    <location>
        <begin position="7"/>
        <end position="26"/>
    </location>
</feature>
<keyword evidence="3 8" id="KW-0813">Transport</keyword>
<comment type="similarity">
    <text evidence="2">Belongs to the binding-protein-dependent transport system permease family. CysTW subfamily.</text>
</comment>
<evidence type="ECO:0000256" key="3">
    <source>
        <dbReference type="ARBA" id="ARBA00022448"/>
    </source>
</evidence>
<dbReference type="RefSeq" id="WP_197684993.1">
    <property type="nucleotide sequence ID" value="NZ_LT629750.1"/>
</dbReference>
<feature type="domain" description="ABC transmembrane type-1" evidence="9">
    <location>
        <begin position="57"/>
        <end position="262"/>
    </location>
</feature>
<dbReference type="Proteomes" id="UP000243904">
    <property type="component" value="Chromosome I"/>
</dbReference>
<reference evidence="11" key="1">
    <citation type="submission" date="2016-10" db="EMBL/GenBank/DDBJ databases">
        <authorList>
            <person name="Varghese N."/>
            <person name="Submissions S."/>
        </authorList>
    </citation>
    <scope>NUCLEOTIDE SEQUENCE [LARGE SCALE GENOMIC DNA]</scope>
    <source>
        <strain evidence="11">GAS369</strain>
    </source>
</reference>
<evidence type="ECO:0000259" key="9">
    <source>
        <dbReference type="PROSITE" id="PS50928"/>
    </source>
</evidence>